<organism evidence="1 2">
    <name type="scientific">Catharanthus roseus</name>
    <name type="common">Madagascar periwinkle</name>
    <name type="synonym">Vinca rosea</name>
    <dbReference type="NCBI Taxonomy" id="4058"/>
    <lineage>
        <taxon>Eukaryota</taxon>
        <taxon>Viridiplantae</taxon>
        <taxon>Streptophyta</taxon>
        <taxon>Embryophyta</taxon>
        <taxon>Tracheophyta</taxon>
        <taxon>Spermatophyta</taxon>
        <taxon>Magnoliopsida</taxon>
        <taxon>eudicotyledons</taxon>
        <taxon>Gunneridae</taxon>
        <taxon>Pentapetalae</taxon>
        <taxon>asterids</taxon>
        <taxon>lamiids</taxon>
        <taxon>Gentianales</taxon>
        <taxon>Apocynaceae</taxon>
        <taxon>Rauvolfioideae</taxon>
        <taxon>Vinceae</taxon>
        <taxon>Catharanthinae</taxon>
        <taxon>Catharanthus</taxon>
    </lineage>
</organism>
<evidence type="ECO:0000313" key="1">
    <source>
        <dbReference type="EMBL" id="KAI5649009.1"/>
    </source>
</evidence>
<reference evidence="2" key="1">
    <citation type="journal article" date="2023" name="Nat. Plants">
        <title>Single-cell RNA sequencing provides a high-resolution roadmap for understanding the multicellular compartmentation of specialized metabolism.</title>
        <authorList>
            <person name="Sun S."/>
            <person name="Shen X."/>
            <person name="Li Y."/>
            <person name="Li Y."/>
            <person name="Wang S."/>
            <person name="Li R."/>
            <person name="Zhang H."/>
            <person name="Shen G."/>
            <person name="Guo B."/>
            <person name="Wei J."/>
            <person name="Xu J."/>
            <person name="St-Pierre B."/>
            <person name="Chen S."/>
            <person name="Sun C."/>
        </authorList>
    </citation>
    <scope>NUCLEOTIDE SEQUENCE [LARGE SCALE GENOMIC DNA]</scope>
</reference>
<proteinExistence type="predicted"/>
<comment type="caution">
    <text evidence="1">The sequence shown here is derived from an EMBL/GenBank/DDBJ whole genome shotgun (WGS) entry which is preliminary data.</text>
</comment>
<dbReference type="EMBL" id="CM044708">
    <property type="protein sequence ID" value="KAI5649009.1"/>
    <property type="molecule type" value="Genomic_DNA"/>
</dbReference>
<accession>A0ACB9ZMT8</accession>
<keyword evidence="2" id="KW-1185">Reference proteome</keyword>
<gene>
    <name evidence="1" type="ORF">M9H77_35014</name>
</gene>
<sequence length="367" mass="41694">MSVEGPIKLYLFWDCEIRHDIYGNPYFHGSAMKTCTLDHRIQHHELVEKICTYRGLDKDTTRLKMTLRCPTVYSGCPYIQYTAVALKDDDDLEEMWNLPRQFKSSVHLHVELDSVPLSTTSLPTPTDDVGSFRIKEIVHCESSMIDGIVITEPVGPSSDIDGAPNPKGPNDHDFTGSNNDAGDIVDKDSGPTNELALTFDVRQASNTSNDYHALTCFQNMGSGEAVDDAVPCFQDTNPEDEFDYKWSESNSDLRLHMTFENKDQAIYAVRKWSIKEGREIKVMKSNKRLWTASCKNSSLTDRCYWYVRIIEKCTDGEWEITVWHSEHTCPVRVVSNKRKKLSHKNSSPESKGTLQDSNTTSLCEQQT</sequence>
<dbReference type="Proteomes" id="UP001060085">
    <property type="component" value="Linkage Group LG08"/>
</dbReference>
<name>A0ACB9ZMT8_CATRO</name>
<protein>
    <submittedName>
        <fullName evidence="1">Uncharacterized protein</fullName>
    </submittedName>
</protein>
<evidence type="ECO:0000313" key="2">
    <source>
        <dbReference type="Proteomes" id="UP001060085"/>
    </source>
</evidence>